<protein>
    <submittedName>
        <fullName evidence="1">YmfQ family protein</fullName>
    </submittedName>
</protein>
<reference evidence="1 2" key="1">
    <citation type="submission" date="2020-12" db="EMBL/GenBank/DDBJ databases">
        <title>ASc-MMNZ-VFA-070.</title>
        <authorList>
            <person name="Schryvers A."/>
            <person name="Mostafa Nazari M."/>
            <person name="Farshchi Andisi V."/>
            <person name="Timsit E."/>
            <person name="Walter Morck D."/>
        </authorList>
    </citation>
    <scope>NUCLEOTIDE SEQUENCE [LARGE SCALE GENOMIC DNA]</scope>
    <source>
        <strain evidence="1 2">ASc-MMNZ-VFA-070</strain>
    </source>
</reference>
<organism evidence="1 2">
    <name type="scientific">Histophilus somni</name>
    <name type="common">Haemophilus somnus</name>
    <dbReference type="NCBI Taxonomy" id="731"/>
    <lineage>
        <taxon>Bacteria</taxon>
        <taxon>Pseudomonadati</taxon>
        <taxon>Pseudomonadota</taxon>
        <taxon>Gammaproteobacteria</taxon>
        <taxon>Pasteurellales</taxon>
        <taxon>Pasteurellaceae</taxon>
        <taxon>Histophilus</taxon>
    </lineage>
</organism>
<gene>
    <name evidence="1" type="ORF">JFL49_08730</name>
</gene>
<sequence>MRHAKLLTGLYPPVSYDINAERFTSQCVVDGACFDRLQDSAEQIANVINPITSGQMLIDWERVLGITNVDKPYQQRVLTVIAKINEIGGLSIPYFTQLAQFAGYHIKIVEPQPFRAGINRCGDCLEAEEVIYSWRVRVFSNTQQVILFRAGMNTAGDKLNSYSDSLIETLFEELKPAHTYVSFEYGE</sequence>
<name>A0A9Q6Z048_HISSO</name>
<dbReference type="Pfam" id="PF10076">
    <property type="entry name" value="Phage_Mu_Gp48"/>
    <property type="match status" value="1"/>
</dbReference>
<keyword evidence="2" id="KW-1185">Reference proteome</keyword>
<evidence type="ECO:0000313" key="2">
    <source>
        <dbReference type="Proteomes" id="UP000595373"/>
    </source>
</evidence>
<dbReference type="EMBL" id="CP066558">
    <property type="protein sequence ID" value="QQF82125.1"/>
    <property type="molecule type" value="Genomic_DNA"/>
</dbReference>
<proteinExistence type="predicted"/>
<evidence type="ECO:0000313" key="1">
    <source>
        <dbReference type="EMBL" id="QQF82125.1"/>
    </source>
</evidence>
<dbReference type="InterPro" id="IPR018755">
    <property type="entry name" value="Phage_Mu_Gp48"/>
</dbReference>
<dbReference type="Proteomes" id="UP000595373">
    <property type="component" value="Chromosome"/>
</dbReference>
<dbReference type="AlphaFoldDB" id="A0A9Q6Z048"/>
<dbReference type="OrthoDB" id="6592844at2"/>
<dbReference type="RefSeq" id="WP_075294226.1">
    <property type="nucleotide sequence ID" value="NZ_CP018802.1"/>
</dbReference>
<accession>A0A9Q6Z048</accession>